<evidence type="ECO:0008006" key="2">
    <source>
        <dbReference type="Google" id="ProtNLM"/>
    </source>
</evidence>
<protein>
    <recommendedName>
        <fullName evidence="2">CCHC-type domain-containing protein</fullName>
    </recommendedName>
</protein>
<dbReference type="Gene3D" id="4.10.60.10">
    <property type="entry name" value="Zinc finger, CCHC-type"/>
    <property type="match status" value="1"/>
</dbReference>
<comment type="caution">
    <text evidence="1">The sequence shown here is derived from an EMBL/GenBank/DDBJ whole genome shotgun (WGS) entry which is preliminary data.</text>
</comment>
<proteinExistence type="predicted"/>
<dbReference type="SUPFAM" id="SSF57756">
    <property type="entry name" value="Retrovirus zinc finger-like domains"/>
    <property type="match status" value="1"/>
</dbReference>
<organism evidence="1">
    <name type="scientific">Tanacetum cinerariifolium</name>
    <name type="common">Dalmatian daisy</name>
    <name type="synonym">Chrysanthemum cinerariifolium</name>
    <dbReference type="NCBI Taxonomy" id="118510"/>
    <lineage>
        <taxon>Eukaryota</taxon>
        <taxon>Viridiplantae</taxon>
        <taxon>Streptophyta</taxon>
        <taxon>Embryophyta</taxon>
        <taxon>Tracheophyta</taxon>
        <taxon>Spermatophyta</taxon>
        <taxon>Magnoliopsida</taxon>
        <taxon>eudicotyledons</taxon>
        <taxon>Gunneridae</taxon>
        <taxon>Pentapetalae</taxon>
        <taxon>asterids</taxon>
        <taxon>campanulids</taxon>
        <taxon>Asterales</taxon>
        <taxon>Asteraceae</taxon>
        <taxon>Asteroideae</taxon>
        <taxon>Anthemideae</taxon>
        <taxon>Anthemidinae</taxon>
        <taxon>Tanacetum</taxon>
    </lineage>
</organism>
<dbReference type="GO" id="GO:0003676">
    <property type="term" value="F:nucleic acid binding"/>
    <property type="evidence" value="ECO:0007669"/>
    <property type="project" value="InterPro"/>
</dbReference>
<gene>
    <name evidence="1" type="ORF">Tci_487465</name>
</gene>
<dbReference type="EMBL" id="BKCJ010246631">
    <property type="protein sequence ID" value="GEZ15492.1"/>
    <property type="molecule type" value="Genomic_DNA"/>
</dbReference>
<dbReference type="AlphaFoldDB" id="A0A699I768"/>
<reference evidence="1" key="1">
    <citation type="journal article" date="2019" name="Sci. Rep.">
        <title>Draft genome of Tanacetum cinerariifolium, the natural source of mosquito coil.</title>
        <authorList>
            <person name="Yamashiro T."/>
            <person name="Shiraishi A."/>
            <person name="Satake H."/>
            <person name="Nakayama K."/>
        </authorList>
    </citation>
    <scope>NUCLEOTIDE SEQUENCE</scope>
</reference>
<sequence>MQQPMPNPEDISDPKTIIDMAMVLMAKAFKLYDTTSRTNNQISSSNPNNRQIAQPGMNMSQDIQMLMFVDKDGNQFRQHAKQHADNQNGNKSELRIVLGITNQNGNGNVAAIRAEDNGNGNNENQIRCYNCQGVDHYAGNCRVKPRKKDVAYLQTQLQIAQQEEVGIQLNSEEFDFMATAGAYDEIEEVIASCILKDNLQQASTSGTQTDSALVYDSDGSAE</sequence>
<name>A0A699I768_TANCI</name>
<evidence type="ECO:0000313" key="1">
    <source>
        <dbReference type="EMBL" id="GEZ15492.1"/>
    </source>
</evidence>
<dbReference type="GO" id="GO:0008270">
    <property type="term" value="F:zinc ion binding"/>
    <property type="evidence" value="ECO:0007669"/>
    <property type="project" value="InterPro"/>
</dbReference>
<accession>A0A699I768</accession>
<dbReference type="InterPro" id="IPR036875">
    <property type="entry name" value="Znf_CCHC_sf"/>
</dbReference>
<feature type="non-terminal residue" evidence="1">
    <location>
        <position position="222"/>
    </location>
</feature>